<sequence length="159" mass="18511">MKVTIDSDVLVYAFIEPTKKIYKDNYDEFKVLHTKADNIFKDVINGDYELIIPSTVLVEVAIVMSRAVGSRIAKDVYESIKKNASLILYLNENFTEYCMEKGVETHLSGFDTVVFACAYRENSILITGDRRFFHNVREHHPELKVHFLREMNIDDIRQQ</sequence>
<protein>
    <submittedName>
        <fullName evidence="2">PIN domain protein</fullName>
    </submittedName>
</protein>
<feature type="domain" description="PIN" evidence="1">
    <location>
        <begin position="1"/>
        <end position="134"/>
    </location>
</feature>
<accession>A0A0P8DUC5</accession>
<reference evidence="2 3" key="1">
    <citation type="submission" date="2015-09" db="EMBL/GenBank/DDBJ databases">
        <title>A metagenomics-based metabolic model of nitrate-dependent anaerobic oxidation of methane by Methanoperedens-like archaea.</title>
        <authorList>
            <person name="Arshad A."/>
            <person name="Speth D.R."/>
            <person name="De Graaf R.M."/>
            <person name="Op Den Camp H.J."/>
            <person name="Jetten M.S."/>
            <person name="Welte C.U."/>
        </authorList>
    </citation>
    <scope>NUCLEOTIDE SEQUENCE [LARGE SCALE GENOMIC DNA]</scope>
</reference>
<dbReference type="EMBL" id="LKCM01000472">
    <property type="protein sequence ID" value="KPQ40977.1"/>
    <property type="molecule type" value="Genomic_DNA"/>
</dbReference>
<evidence type="ECO:0000313" key="3">
    <source>
        <dbReference type="Proteomes" id="UP000050360"/>
    </source>
</evidence>
<name>A0A0P8DUC5_9EURY</name>
<organism evidence="2 3">
    <name type="scientific">Candidatus Methanoperedens nitratireducens</name>
    <dbReference type="NCBI Taxonomy" id="1392998"/>
    <lineage>
        <taxon>Archaea</taxon>
        <taxon>Methanobacteriati</taxon>
        <taxon>Methanobacteriota</taxon>
        <taxon>Stenosarchaea group</taxon>
        <taxon>Methanomicrobia</taxon>
        <taxon>Methanosarcinales</taxon>
        <taxon>ANME-2 cluster</taxon>
        <taxon>Candidatus Methanoperedentaceae</taxon>
        <taxon>Candidatus Methanoperedens</taxon>
    </lineage>
</organism>
<dbReference type="Gene3D" id="3.40.50.1010">
    <property type="entry name" value="5'-nuclease"/>
    <property type="match status" value="1"/>
</dbReference>
<dbReference type="Pfam" id="PF01850">
    <property type="entry name" value="PIN"/>
    <property type="match status" value="1"/>
</dbReference>
<dbReference type="AlphaFoldDB" id="A0A0P8DUC5"/>
<dbReference type="InterPro" id="IPR002716">
    <property type="entry name" value="PIN_dom"/>
</dbReference>
<dbReference type="SUPFAM" id="SSF88723">
    <property type="entry name" value="PIN domain-like"/>
    <property type="match status" value="1"/>
</dbReference>
<dbReference type="Proteomes" id="UP000050360">
    <property type="component" value="Unassembled WGS sequence"/>
</dbReference>
<dbReference type="InterPro" id="IPR029060">
    <property type="entry name" value="PIN-like_dom_sf"/>
</dbReference>
<dbReference type="SMART" id="SM00670">
    <property type="entry name" value="PINc"/>
    <property type="match status" value="1"/>
</dbReference>
<evidence type="ECO:0000313" key="2">
    <source>
        <dbReference type="EMBL" id="KPQ40977.1"/>
    </source>
</evidence>
<gene>
    <name evidence="2" type="ORF">MPEBLZ_04474</name>
</gene>
<proteinExistence type="predicted"/>
<evidence type="ECO:0000259" key="1">
    <source>
        <dbReference type="SMART" id="SM00670"/>
    </source>
</evidence>
<comment type="caution">
    <text evidence="2">The sequence shown here is derived from an EMBL/GenBank/DDBJ whole genome shotgun (WGS) entry which is preliminary data.</text>
</comment>